<evidence type="ECO:0000256" key="1">
    <source>
        <dbReference type="SAM" id="Coils"/>
    </source>
</evidence>
<dbReference type="Proteomes" id="UP001497497">
    <property type="component" value="Unassembled WGS sequence"/>
</dbReference>
<organism evidence="2 3">
    <name type="scientific">Lymnaea stagnalis</name>
    <name type="common">Great pond snail</name>
    <name type="synonym">Helix stagnalis</name>
    <dbReference type="NCBI Taxonomy" id="6523"/>
    <lineage>
        <taxon>Eukaryota</taxon>
        <taxon>Metazoa</taxon>
        <taxon>Spiralia</taxon>
        <taxon>Lophotrochozoa</taxon>
        <taxon>Mollusca</taxon>
        <taxon>Gastropoda</taxon>
        <taxon>Heterobranchia</taxon>
        <taxon>Euthyneura</taxon>
        <taxon>Panpulmonata</taxon>
        <taxon>Hygrophila</taxon>
        <taxon>Lymnaeoidea</taxon>
        <taxon>Lymnaeidae</taxon>
        <taxon>Lymnaea</taxon>
    </lineage>
</organism>
<sequence>MASKTQVQRFIDIINQHFDILKREKKTVLEAVDDAINQVHIEVDAWVNGGLVNQTTCAQMNNRITQVINLIMTKSIEISDLQIKENESDLNQAPSANSNISIIPKTSYTKEEVNERAMFGREETQRTSGIDTSCITTARFVILEEAVLSLKKATEHIQEKQENVNKKLEILINANLKSKKKNQERITVLEKRNKEISLNVDDLFETTKNLDDKLKRLEDENKPVNVSMNELNKEISSVRTCSNDALMSIQDVSKSVESTNQHYNEMSDKMNQLEISINLMSTQYTEKIDNMERLNKDKVDDLIGMVCQLLSKRLAPLETLNETLNKKVILSKEHISKVEAIDTQLAEISGKVTLIERKFNQPTLLFNALKIVSSEKCTNIGGFDIVFTNNGDHFDPLSRTFTAPLSSFYLISIHVIKSTRESFKIRCLQKFIDMQFRCERTRQICCVSEKGCVTCLVELKATQKILLELEFLENKTICQMEIRFSCFMIKQ</sequence>
<evidence type="ECO:0000313" key="2">
    <source>
        <dbReference type="EMBL" id="CAL1544345.1"/>
    </source>
</evidence>
<feature type="coiled-coil region" evidence="1">
    <location>
        <begin position="200"/>
        <end position="276"/>
    </location>
</feature>
<dbReference type="EMBL" id="CAXITT010000616">
    <property type="protein sequence ID" value="CAL1544345.1"/>
    <property type="molecule type" value="Genomic_DNA"/>
</dbReference>
<keyword evidence="1" id="KW-0175">Coiled coil</keyword>
<dbReference type="AlphaFoldDB" id="A0AAV2IDJ9"/>
<accession>A0AAV2IDJ9</accession>
<feature type="coiled-coil region" evidence="1">
    <location>
        <begin position="143"/>
        <end position="170"/>
    </location>
</feature>
<keyword evidence="3" id="KW-1185">Reference proteome</keyword>
<protein>
    <submittedName>
        <fullName evidence="2">Uncharacterized protein</fullName>
    </submittedName>
</protein>
<name>A0AAV2IDJ9_LYMST</name>
<gene>
    <name evidence="2" type="ORF">GSLYS_00017858001</name>
</gene>
<comment type="caution">
    <text evidence="2">The sequence shown here is derived from an EMBL/GenBank/DDBJ whole genome shotgun (WGS) entry which is preliminary data.</text>
</comment>
<dbReference type="Gene3D" id="2.60.120.40">
    <property type="match status" value="1"/>
</dbReference>
<proteinExistence type="predicted"/>
<dbReference type="InterPro" id="IPR008983">
    <property type="entry name" value="Tumour_necrosis_fac-like_dom"/>
</dbReference>
<reference evidence="2 3" key="1">
    <citation type="submission" date="2024-04" db="EMBL/GenBank/DDBJ databases">
        <authorList>
            <consortium name="Genoscope - CEA"/>
            <person name="William W."/>
        </authorList>
    </citation>
    <scope>NUCLEOTIDE SEQUENCE [LARGE SCALE GENOMIC DNA]</scope>
</reference>
<dbReference type="SUPFAM" id="SSF49842">
    <property type="entry name" value="TNF-like"/>
    <property type="match status" value="1"/>
</dbReference>
<evidence type="ECO:0000313" key="3">
    <source>
        <dbReference type="Proteomes" id="UP001497497"/>
    </source>
</evidence>